<evidence type="ECO:0000256" key="2">
    <source>
        <dbReference type="ARBA" id="ARBA00022737"/>
    </source>
</evidence>
<evidence type="ECO:0000313" key="5">
    <source>
        <dbReference type="Proteomes" id="UP000444721"/>
    </source>
</evidence>
<dbReference type="RefSeq" id="XP_044556695.1">
    <property type="nucleotide sequence ID" value="XM_044713659.1"/>
</dbReference>
<dbReference type="SUPFAM" id="SSF50978">
    <property type="entry name" value="WD40 repeat-like"/>
    <property type="match status" value="1"/>
</dbReference>
<sequence>MALLEQQRYHHHVEQHALHHRAESLSTSLTSGWIKKLFSNIHSKSLIPSDQPILQIIDHPQLFSDGIHYFVTVSDGIHSLPIIIQISGFNFNIKYKDCIKLLNGYVVSDHRQHQRRTIKVTAFQVISANEQTVHGFPKPFLQNYNVSENSSFYHVKLDPPVKEAIMSLEFSPSMKNLFCVSSLDQRTYLGRISQDVDVGEQQTHMTTQRPFHVELMNYTHQDPVIHSTMSLDNYVYSSSILEGMQGTLFKIDFEKSLIISTTHAKSPIFKTKHSSELNALTGCSWNGEVILLDDRTNRLESHSVFSAQSVHYMDFKFPNMIVLTKQHFSLYDVRNGRCSEPTLIDPTEISSCVALHPLRDMAMIGTTSGKVMFYSFEKSRYNKNGIQYMPHREEQKSHSIVNSINIPYKNFWQDGSIITTASNGVSSLWNYKTCRKIYDISINEQGLGNSCGALNEDHSIFAFAVTDRAVDSTAVKLNVDSSLVFYPISTTSNHHSSDRDYEDVLLPPTLDSVGADQPLKTNTLKIVEQAFSSADSFANPKQPSYISYLRMNKAKQKHSEKCHFNNFHYLPNELIGNILEYLQASSLPLLSSVSKQFRECIFEKLHTLIINRPMHGKFYTSFLPEFVNIRHLIFKGIAVRDVSLLISHVRNKVVKLTLILPKEDVLAPQIHIENLLIWSSLSELVIYNSRHLQGTKGDGDRRKLQKLHLINCMCDFSSLFELIYIPSLIDVNISGSNLPYNQLMCTQESSLKKLVLSGGSNLSDLQDLLNCHKNIEELQMTNMKDRFSSTLTLPTTLRSLNISNNPILPRLKLPLLTQLMVDHAPLDQKQLGEILEHCPLLTFISAKYCKLLDLADFRHRNLTSISLFGCVELKSCTIYCQNLTFLNVGKTLLNDESIANILKNNHALKQLHTSFCTNLIDPFHSVPSHGSLMIWNVGSCAASDAALFNALQKVPTLQILKN</sequence>
<evidence type="ECO:0000313" key="4">
    <source>
        <dbReference type="EMBL" id="KAF0971980.1"/>
    </source>
</evidence>
<evidence type="ECO:0000259" key="3">
    <source>
        <dbReference type="PROSITE" id="PS50181"/>
    </source>
</evidence>
<protein>
    <recommendedName>
        <fullName evidence="3">F-box domain-containing protein</fullName>
    </recommendedName>
</protein>
<dbReference type="VEuPathDB" id="AmoebaDB:FDP41_009676"/>
<feature type="domain" description="F-box" evidence="3">
    <location>
        <begin position="564"/>
        <end position="612"/>
    </location>
</feature>
<keyword evidence="2" id="KW-0677">Repeat</keyword>
<dbReference type="SUPFAM" id="SSF81383">
    <property type="entry name" value="F-box domain"/>
    <property type="match status" value="1"/>
</dbReference>
<dbReference type="SUPFAM" id="SSF52047">
    <property type="entry name" value="RNI-like"/>
    <property type="match status" value="1"/>
</dbReference>
<dbReference type="Pfam" id="PF00646">
    <property type="entry name" value="F-box"/>
    <property type="match status" value="1"/>
</dbReference>
<gene>
    <name evidence="4" type="ORF">FDP41_009676</name>
</gene>
<proteinExistence type="predicted"/>
<dbReference type="Proteomes" id="UP000444721">
    <property type="component" value="Unassembled WGS sequence"/>
</dbReference>
<dbReference type="Gene3D" id="2.130.10.10">
    <property type="entry name" value="YVTN repeat-like/Quinoprotein amine dehydrogenase"/>
    <property type="match status" value="1"/>
</dbReference>
<dbReference type="VEuPathDB" id="AmoebaDB:NF0099720"/>
<dbReference type="OrthoDB" id="1896560at2759"/>
<name>A0A6A5BD26_NAEFO</name>
<keyword evidence="1" id="KW-0853">WD repeat</keyword>
<keyword evidence="5" id="KW-1185">Reference proteome</keyword>
<dbReference type="PANTHER" id="PTHR10971">
    <property type="entry name" value="MRNA EXPORT FACTOR AND BUB3"/>
    <property type="match status" value="1"/>
</dbReference>
<evidence type="ECO:0000256" key="1">
    <source>
        <dbReference type="ARBA" id="ARBA00022574"/>
    </source>
</evidence>
<reference evidence="4 5" key="1">
    <citation type="journal article" date="2019" name="Sci. Rep.">
        <title>Nanopore sequencing improves the draft genome of the human pathogenic amoeba Naegleria fowleri.</title>
        <authorList>
            <person name="Liechti N."/>
            <person name="Schurch N."/>
            <person name="Bruggmann R."/>
            <person name="Wittwer M."/>
        </authorList>
    </citation>
    <scope>NUCLEOTIDE SEQUENCE [LARGE SCALE GENOMIC DNA]</scope>
    <source>
        <strain evidence="4 5">ATCC 30894</strain>
    </source>
</reference>
<dbReference type="VEuPathDB" id="AmoebaDB:NfTy_087300"/>
<dbReference type="GeneID" id="68116891"/>
<accession>A0A6A5BD26</accession>
<dbReference type="InterPro" id="IPR015943">
    <property type="entry name" value="WD40/YVTN_repeat-like_dom_sf"/>
</dbReference>
<dbReference type="InterPro" id="IPR032675">
    <property type="entry name" value="LRR_dom_sf"/>
</dbReference>
<organism evidence="4 5">
    <name type="scientific">Naegleria fowleri</name>
    <name type="common">Brain eating amoeba</name>
    <dbReference type="NCBI Taxonomy" id="5763"/>
    <lineage>
        <taxon>Eukaryota</taxon>
        <taxon>Discoba</taxon>
        <taxon>Heterolobosea</taxon>
        <taxon>Tetramitia</taxon>
        <taxon>Eutetramitia</taxon>
        <taxon>Vahlkampfiidae</taxon>
        <taxon>Naegleria</taxon>
    </lineage>
</organism>
<dbReference type="AlphaFoldDB" id="A0A6A5BD26"/>
<dbReference type="Gene3D" id="3.80.10.10">
    <property type="entry name" value="Ribonuclease Inhibitor"/>
    <property type="match status" value="1"/>
</dbReference>
<dbReference type="InterPro" id="IPR036322">
    <property type="entry name" value="WD40_repeat_dom_sf"/>
</dbReference>
<dbReference type="PROSITE" id="PS50181">
    <property type="entry name" value="FBOX"/>
    <property type="match status" value="1"/>
</dbReference>
<dbReference type="SMART" id="SM00256">
    <property type="entry name" value="FBOX"/>
    <property type="match status" value="1"/>
</dbReference>
<comment type="caution">
    <text evidence="4">The sequence shown here is derived from an EMBL/GenBank/DDBJ whole genome shotgun (WGS) entry which is preliminary data.</text>
</comment>
<dbReference type="InterPro" id="IPR001810">
    <property type="entry name" value="F-box_dom"/>
</dbReference>
<dbReference type="EMBL" id="VFQX01000072">
    <property type="protein sequence ID" value="KAF0971980.1"/>
    <property type="molecule type" value="Genomic_DNA"/>
</dbReference>
<dbReference type="InterPro" id="IPR036047">
    <property type="entry name" value="F-box-like_dom_sf"/>
</dbReference>
<dbReference type="OMA" id="FRECIFE"/>